<accession>A0A7W8B463</accession>
<feature type="domain" description="Transposase IS701-like DDE" evidence="1">
    <location>
        <begin position="16"/>
        <end position="64"/>
    </location>
</feature>
<dbReference type="EMBL" id="JACHJD010000055">
    <property type="protein sequence ID" value="MBB5110011.1"/>
    <property type="molecule type" value="Genomic_DNA"/>
</dbReference>
<name>A0A7W8B463_STRST</name>
<sequence>MLVEPDVHGDLMSPLRLGWQLFLPWEWTNAPDCCRRIGVPQGTSHLAKWRLVLSLLDTLGRWQVKTPGNRRRHTT</sequence>
<keyword evidence="3" id="KW-1185">Reference proteome</keyword>
<comment type="caution">
    <text evidence="2">The sequence shown here is derived from an EMBL/GenBank/DDBJ whole genome shotgun (WGS) entry which is preliminary data.</text>
</comment>
<dbReference type="AlphaFoldDB" id="A0A7W8B463"/>
<reference evidence="2 3" key="1">
    <citation type="submission" date="2020-08" db="EMBL/GenBank/DDBJ databases">
        <title>Genomic Encyclopedia of Type Strains, Phase III (KMG-III): the genomes of soil and plant-associated and newly described type strains.</title>
        <authorList>
            <person name="Whitman W."/>
        </authorList>
    </citation>
    <scope>NUCLEOTIDE SEQUENCE [LARGE SCALE GENOMIC DNA]</scope>
    <source>
        <strain evidence="2 3">CECT 3146</strain>
    </source>
</reference>
<gene>
    <name evidence="2" type="ORF">FHS40_009141</name>
</gene>
<proteinExistence type="predicted"/>
<dbReference type="InterPro" id="IPR038721">
    <property type="entry name" value="IS701-like_DDE_dom"/>
</dbReference>
<dbReference type="Pfam" id="PF13546">
    <property type="entry name" value="DDE_5"/>
    <property type="match status" value="1"/>
</dbReference>
<evidence type="ECO:0000313" key="2">
    <source>
        <dbReference type="EMBL" id="MBB5110011.1"/>
    </source>
</evidence>
<evidence type="ECO:0000313" key="3">
    <source>
        <dbReference type="Proteomes" id="UP000549009"/>
    </source>
</evidence>
<evidence type="ECO:0000259" key="1">
    <source>
        <dbReference type="Pfam" id="PF13546"/>
    </source>
</evidence>
<protein>
    <recommendedName>
        <fullName evidence="1">Transposase IS701-like DDE domain-containing protein</fullName>
    </recommendedName>
</protein>
<dbReference type="Proteomes" id="UP000549009">
    <property type="component" value="Unassembled WGS sequence"/>
</dbReference>
<organism evidence="2 3">
    <name type="scientific">Streptomyces spectabilis</name>
    <dbReference type="NCBI Taxonomy" id="68270"/>
    <lineage>
        <taxon>Bacteria</taxon>
        <taxon>Bacillati</taxon>
        <taxon>Actinomycetota</taxon>
        <taxon>Actinomycetes</taxon>
        <taxon>Kitasatosporales</taxon>
        <taxon>Streptomycetaceae</taxon>
        <taxon>Streptomyces</taxon>
    </lineage>
</organism>